<dbReference type="EMBL" id="MTKO01000092">
    <property type="protein sequence ID" value="RWX44581.1"/>
    <property type="molecule type" value="Genomic_DNA"/>
</dbReference>
<organism evidence="2 3">
    <name type="scientific">Candidatus Electrothrix aarhusensis</name>
    <dbReference type="NCBI Taxonomy" id="1859131"/>
    <lineage>
        <taxon>Bacteria</taxon>
        <taxon>Pseudomonadati</taxon>
        <taxon>Thermodesulfobacteriota</taxon>
        <taxon>Desulfobulbia</taxon>
        <taxon>Desulfobulbales</taxon>
        <taxon>Desulfobulbaceae</taxon>
        <taxon>Candidatus Electrothrix</taxon>
    </lineage>
</organism>
<evidence type="ECO:0000313" key="3">
    <source>
        <dbReference type="Proteomes" id="UP000287853"/>
    </source>
</evidence>
<proteinExistence type="predicted"/>
<dbReference type="AlphaFoldDB" id="A0A444IUL0"/>
<keyword evidence="3" id="KW-1185">Reference proteome</keyword>
<evidence type="ECO:0000313" key="2">
    <source>
        <dbReference type="EMBL" id="RWX44581.1"/>
    </source>
</evidence>
<protein>
    <recommendedName>
        <fullName evidence="4">Microcystin-dependent protein</fullName>
    </recommendedName>
</protein>
<feature type="region of interest" description="Disordered" evidence="1">
    <location>
        <begin position="194"/>
        <end position="214"/>
    </location>
</feature>
<comment type="caution">
    <text evidence="2">The sequence shown here is derived from an EMBL/GenBank/DDBJ whole genome shotgun (WGS) entry which is preliminary data.</text>
</comment>
<gene>
    <name evidence="2" type="ORF">H206_01496</name>
</gene>
<feature type="compositionally biased region" description="Basic and acidic residues" evidence="1">
    <location>
        <begin position="235"/>
        <end position="245"/>
    </location>
</feature>
<dbReference type="SUPFAM" id="SSF88874">
    <property type="entry name" value="Receptor-binding domain of short tail fibre protein gp12"/>
    <property type="match status" value="1"/>
</dbReference>
<dbReference type="Proteomes" id="UP000287853">
    <property type="component" value="Unassembled WGS sequence"/>
</dbReference>
<reference evidence="2 3" key="1">
    <citation type="submission" date="2017-01" db="EMBL/GenBank/DDBJ databases">
        <title>The cable genome- insights into the physiology and evolution of filamentous bacteria capable of sulfide oxidation via long distance electron transfer.</title>
        <authorList>
            <person name="Schreiber L."/>
            <person name="Bjerg J.T."/>
            <person name="Boggild A."/>
            <person name="Van De Vossenberg J."/>
            <person name="Meysman F."/>
            <person name="Nielsen L.P."/>
            <person name="Schramm A."/>
            <person name="Kjeldsen K.U."/>
        </authorList>
    </citation>
    <scope>NUCLEOTIDE SEQUENCE [LARGE SCALE GENOMIC DNA]</scope>
    <source>
        <strain evidence="2">MCF</strain>
    </source>
</reference>
<evidence type="ECO:0000256" key="1">
    <source>
        <dbReference type="SAM" id="MobiDB-lite"/>
    </source>
</evidence>
<evidence type="ECO:0008006" key="4">
    <source>
        <dbReference type="Google" id="ProtNLM"/>
    </source>
</evidence>
<feature type="region of interest" description="Disordered" evidence="1">
    <location>
        <begin position="226"/>
        <end position="245"/>
    </location>
</feature>
<feature type="compositionally biased region" description="Polar residues" evidence="1">
    <location>
        <begin position="261"/>
        <end position="286"/>
    </location>
</feature>
<feature type="region of interest" description="Disordered" evidence="1">
    <location>
        <begin position="257"/>
        <end position="286"/>
    </location>
</feature>
<dbReference type="CDD" id="cd22641">
    <property type="entry name" value="C24-like"/>
    <property type="match status" value="1"/>
</dbReference>
<name>A0A444IUL0_9BACT</name>
<accession>A0A444IUL0</accession>
<sequence>MRTLITALCLLLTLLFFVVPAEYGCAAVPSTLNYQGMLSDNAGQPVTGPHDITFSLYRDGSTRFWQETQNVTFDGSGRFSVTLGSGSGNPLDPKDFTGTTFIGIKVGTEPELAPRQQLTSVAYAFQSFLGGVPSGVIVMWSGSISNIPEGWALCNGTQGTPNLQGKFIVGTGSGYSVGNTGGTASNNLTHSHTVNSHNHSITGDAPGTSNPGDHEHRIDVDVYSQIGDTTDGADDGSKDVGSESHGHHLQFNTIKAGGHSHTVNSHSHGGKTGNQSPGTNSKLSIQENRPPYYALAYIMKL</sequence>